<reference evidence="2 3" key="1">
    <citation type="submission" date="2023-09" db="EMBL/GenBank/DDBJ databases">
        <authorList>
            <person name="Wang M."/>
        </authorList>
    </citation>
    <scope>NUCLEOTIDE SEQUENCE [LARGE SCALE GENOMIC DNA]</scope>
    <source>
        <strain evidence="2">GT-2023</strain>
        <tissue evidence="2">Liver</tissue>
    </source>
</reference>
<name>A0ABR3NDU9_9TELE</name>
<keyword evidence="3" id="KW-1185">Reference proteome</keyword>
<proteinExistence type="predicted"/>
<feature type="region of interest" description="Disordered" evidence="1">
    <location>
        <begin position="47"/>
        <end position="72"/>
    </location>
</feature>
<evidence type="ECO:0000313" key="2">
    <source>
        <dbReference type="EMBL" id="KAL1275150.1"/>
    </source>
</evidence>
<sequence>MKKLNVEDATIAGSSAHCPSCWLGRLAAVSDTKGHFNEEIYSRRTTKDLDVSKPGSVDEDRPVFGQPSLKNG</sequence>
<accession>A0ABR3NDU9</accession>
<dbReference type="Proteomes" id="UP001558613">
    <property type="component" value="Unassembled WGS sequence"/>
</dbReference>
<gene>
    <name evidence="2" type="ORF">QQF64_027964</name>
</gene>
<dbReference type="EMBL" id="JAYMGO010000005">
    <property type="protein sequence ID" value="KAL1275150.1"/>
    <property type="molecule type" value="Genomic_DNA"/>
</dbReference>
<evidence type="ECO:0000256" key="1">
    <source>
        <dbReference type="SAM" id="MobiDB-lite"/>
    </source>
</evidence>
<evidence type="ECO:0000313" key="3">
    <source>
        <dbReference type="Proteomes" id="UP001558613"/>
    </source>
</evidence>
<feature type="compositionally biased region" description="Basic and acidic residues" evidence="1">
    <location>
        <begin position="47"/>
        <end position="62"/>
    </location>
</feature>
<protein>
    <submittedName>
        <fullName evidence="2">Uncharacterized protein</fullName>
    </submittedName>
</protein>
<organism evidence="2 3">
    <name type="scientific">Cirrhinus molitorella</name>
    <name type="common">mud carp</name>
    <dbReference type="NCBI Taxonomy" id="172907"/>
    <lineage>
        <taxon>Eukaryota</taxon>
        <taxon>Metazoa</taxon>
        <taxon>Chordata</taxon>
        <taxon>Craniata</taxon>
        <taxon>Vertebrata</taxon>
        <taxon>Euteleostomi</taxon>
        <taxon>Actinopterygii</taxon>
        <taxon>Neopterygii</taxon>
        <taxon>Teleostei</taxon>
        <taxon>Ostariophysi</taxon>
        <taxon>Cypriniformes</taxon>
        <taxon>Cyprinidae</taxon>
        <taxon>Labeoninae</taxon>
        <taxon>Labeonini</taxon>
        <taxon>Cirrhinus</taxon>
    </lineage>
</organism>
<comment type="caution">
    <text evidence="2">The sequence shown here is derived from an EMBL/GenBank/DDBJ whole genome shotgun (WGS) entry which is preliminary data.</text>
</comment>